<accession>M2U4X8</accession>
<reference evidence="3" key="2">
    <citation type="journal article" date="2013" name="PLoS Genet.">
        <title>Comparative genome structure, secondary metabolite, and effector coding capacity across Cochliobolus pathogens.</title>
        <authorList>
            <person name="Condon B.J."/>
            <person name="Leng Y."/>
            <person name="Wu D."/>
            <person name="Bushley K.E."/>
            <person name="Ohm R.A."/>
            <person name="Otillar R."/>
            <person name="Martin J."/>
            <person name="Schackwitz W."/>
            <person name="Grimwood J."/>
            <person name="MohdZainudin N."/>
            <person name="Xue C."/>
            <person name="Wang R."/>
            <person name="Manning V.A."/>
            <person name="Dhillon B."/>
            <person name="Tu Z.J."/>
            <person name="Steffenson B.J."/>
            <person name="Salamov A."/>
            <person name="Sun H."/>
            <person name="Lowry S."/>
            <person name="LaButti K."/>
            <person name="Han J."/>
            <person name="Copeland A."/>
            <person name="Lindquist E."/>
            <person name="Barry K."/>
            <person name="Schmutz J."/>
            <person name="Baker S.E."/>
            <person name="Ciuffetti L.M."/>
            <person name="Grigoriev I.V."/>
            <person name="Zhong S."/>
            <person name="Turgeon B.G."/>
        </authorList>
    </citation>
    <scope>NUCLEOTIDE SEQUENCE [LARGE SCALE GENOMIC DNA]</scope>
    <source>
        <strain evidence="3">C5 / ATCC 48332 / race O</strain>
    </source>
</reference>
<dbReference type="EMBL" id="KB445573">
    <property type="protein sequence ID" value="EMD93619.1"/>
    <property type="molecule type" value="Genomic_DNA"/>
</dbReference>
<keyword evidence="3" id="KW-1185">Reference proteome</keyword>
<proteinExistence type="predicted"/>
<gene>
    <name evidence="2" type="ORF">COCHEDRAFT_1028782</name>
</gene>
<dbReference type="Proteomes" id="UP000016936">
    <property type="component" value="Unassembled WGS sequence"/>
</dbReference>
<protein>
    <submittedName>
        <fullName evidence="2">Uncharacterized protein</fullName>
    </submittedName>
</protein>
<name>M2U4X8_COCH5</name>
<dbReference type="AlphaFoldDB" id="M2U4X8"/>
<feature type="region of interest" description="Disordered" evidence="1">
    <location>
        <begin position="1"/>
        <end position="26"/>
    </location>
</feature>
<organism evidence="2 3">
    <name type="scientific">Cochliobolus heterostrophus (strain C5 / ATCC 48332 / race O)</name>
    <name type="common">Southern corn leaf blight fungus</name>
    <name type="synonym">Bipolaris maydis</name>
    <dbReference type="NCBI Taxonomy" id="701091"/>
    <lineage>
        <taxon>Eukaryota</taxon>
        <taxon>Fungi</taxon>
        <taxon>Dikarya</taxon>
        <taxon>Ascomycota</taxon>
        <taxon>Pezizomycotina</taxon>
        <taxon>Dothideomycetes</taxon>
        <taxon>Pleosporomycetidae</taxon>
        <taxon>Pleosporales</taxon>
        <taxon>Pleosporineae</taxon>
        <taxon>Pleosporaceae</taxon>
        <taxon>Bipolaris</taxon>
    </lineage>
</organism>
<dbReference type="HOGENOM" id="CLU_1128969_0_0_1"/>
<evidence type="ECO:0000313" key="2">
    <source>
        <dbReference type="EMBL" id="EMD93619.1"/>
    </source>
</evidence>
<sequence length="246" mass="26051">MAMADDPVAVPAAPRDGGQTGRRAEGKCSGGHWSCCTTPHSPPPQSGKAAQPVVMAPAFFAMITRPCLVGLDQPEEPRFAMATAATPASALSHPTLSGTCLSQPVGIASDASITSTQSYYPASSRRMQQVYTRLHMRGGARGPKPKPKPKPSSRFVSSRLISSLFRYQLVCGLRATHQPLHDDGKAVWPASVDYPLHKSPLSDGWGGLVALGKAEAFGTRPSALHMHPYALLPGLTLAFWLVSSAK</sequence>
<evidence type="ECO:0000313" key="3">
    <source>
        <dbReference type="Proteomes" id="UP000016936"/>
    </source>
</evidence>
<evidence type="ECO:0000256" key="1">
    <source>
        <dbReference type="SAM" id="MobiDB-lite"/>
    </source>
</evidence>
<reference evidence="2 3" key="1">
    <citation type="journal article" date="2012" name="PLoS Pathog.">
        <title>Diverse lifestyles and strategies of plant pathogenesis encoded in the genomes of eighteen Dothideomycetes fungi.</title>
        <authorList>
            <person name="Ohm R.A."/>
            <person name="Feau N."/>
            <person name="Henrissat B."/>
            <person name="Schoch C.L."/>
            <person name="Horwitz B.A."/>
            <person name="Barry K.W."/>
            <person name="Condon B.J."/>
            <person name="Copeland A.C."/>
            <person name="Dhillon B."/>
            <person name="Glaser F."/>
            <person name="Hesse C.N."/>
            <person name="Kosti I."/>
            <person name="LaButti K."/>
            <person name="Lindquist E.A."/>
            <person name="Lucas S."/>
            <person name="Salamov A.A."/>
            <person name="Bradshaw R.E."/>
            <person name="Ciuffetti L."/>
            <person name="Hamelin R.C."/>
            <person name="Kema G.H.J."/>
            <person name="Lawrence C."/>
            <person name="Scott J.A."/>
            <person name="Spatafora J.W."/>
            <person name="Turgeon B.G."/>
            <person name="de Wit P.J.G.M."/>
            <person name="Zhong S."/>
            <person name="Goodwin S.B."/>
            <person name="Grigoriev I.V."/>
        </authorList>
    </citation>
    <scope>NUCLEOTIDE SEQUENCE [LARGE SCALE GENOMIC DNA]</scope>
    <source>
        <strain evidence="3">C5 / ATCC 48332 / race O</strain>
    </source>
</reference>
<feature type="compositionally biased region" description="Low complexity" evidence="1">
    <location>
        <begin position="1"/>
        <end position="14"/>
    </location>
</feature>